<evidence type="ECO:0000313" key="3">
    <source>
        <dbReference type="Proteomes" id="UP000246715"/>
    </source>
</evidence>
<sequence>MYERRDVGRPQYHQDHDQQVRSKEDSRICVQGISRSRGRGLEGDRGFQKQKGSLGDLKHESCEIYHVYRYRKCPVG</sequence>
<dbReference type="EMBL" id="DQ491001">
    <property type="protein sequence ID" value="ABT13648.1"/>
    <property type="molecule type" value="Genomic_DNA"/>
</dbReference>
<protein>
    <submittedName>
        <fullName evidence="2">Uncharacterized protein m094L</fullName>
    </submittedName>
</protein>
<evidence type="ECO:0000313" key="2">
    <source>
        <dbReference type="EMBL" id="ABT13648.1"/>
    </source>
</evidence>
<evidence type="ECO:0000256" key="1">
    <source>
        <dbReference type="SAM" id="MobiDB-lite"/>
    </source>
</evidence>
<feature type="region of interest" description="Disordered" evidence="1">
    <location>
        <begin position="1"/>
        <end position="27"/>
    </location>
</feature>
<gene>
    <name evidence="2" type="primary">m094L</name>
    <name evidence="2" type="ORF">MT325_m094L</name>
</gene>
<name>A7ITH4_PBCVM</name>
<dbReference type="Proteomes" id="UP000246715">
    <property type="component" value="Segment"/>
</dbReference>
<organism evidence="2 3">
    <name type="scientific">Paramecium bursaria Chlorella virus MT325</name>
    <name type="common">PBCV-MT325</name>
    <dbReference type="NCBI Taxonomy" id="346932"/>
    <lineage>
        <taxon>Viruses</taxon>
        <taxon>Varidnaviria</taxon>
        <taxon>Bamfordvirae</taxon>
        <taxon>Nucleocytoviricota</taxon>
        <taxon>Megaviricetes</taxon>
        <taxon>Algavirales</taxon>
        <taxon>Phycodnaviridae</taxon>
        <taxon>Chlorovirus</taxon>
        <taxon>Chlorovirus conductrix</taxon>
        <taxon>Paramecium bursaria Chlorella virus A1</taxon>
    </lineage>
</organism>
<organismHost>
    <name type="scientific">Paramecium bursaria</name>
    <dbReference type="NCBI Taxonomy" id="74790"/>
</organismHost>
<reference evidence="2 3" key="1">
    <citation type="journal article" date="2007" name="Virology">
        <title>Sequence and annotation of the 314-kb MT325 and the 321-kb FR483 viruses that infect Chlorella Pbi.</title>
        <authorList>
            <person name="Fitzgerald L.A."/>
            <person name="Graves M.V."/>
            <person name="Li X."/>
            <person name="Feldblyum T."/>
            <person name="Hartigan J."/>
            <person name="Van Etten J.L."/>
        </authorList>
    </citation>
    <scope>NUCLEOTIDE SEQUENCE [LARGE SCALE GENOMIC DNA]</scope>
    <source>
        <strain evidence="2 3">MT325</strain>
    </source>
</reference>
<accession>A7ITH4</accession>
<proteinExistence type="predicted"/>